<evidence type="ECO:0000313" key="7">
    <source>
        <dbReference type="EMBL" id="CAK9028889.1"/>
    </source>
</evidence>
<evidence type="ECO:0000256" key="5">
    <source>
        <dbReference type="SAM" id="Phobius"/>
    </source>
</evidence>
<dbReference type="Gene3D" id="1.10.287.70">
    <property type="match status" value="1"/>
</dbReference>
<feature type="transmembrane region" description="Helical" evidence="5">
    <location>
        <begin position="96"/>
        <end position="122"/>
    </location>
</feature>
<dbReference type="Proteomes" id="UP001642464">
    <property type="component" value="Unassembled WGS sequence"/>
</dbReference>
<feature type="transmembrane region" description="Helical" evidence="5">
    <location>
        <begin position="61"/>
        <end position="84"/>
    </location>
</feature>
<dbReference type="InterPro" id="IPR050818">
    <property type="entry name" value="KCNH_animal-type"/>
</dbReference>
<feature type="transmembrane region" description="Helical" evidence="5">
    <location>
        <begin position="203"/>
        <end position="230"/>
    </location>
</feature>
<proteinExistence type="predicted"/>
<keyword evidence="8" id="KW-1185">Reference proteome</keyword>
<dbReference type="PANTHER" id="PTHR10217">
    <property type="entry name" value="VOLTAGE AND LIGAND GATED POTASSIUM CHANNEL"/>
    <property type="match status" value="1"/>
</dbReference>
<reference evidence="7 8" key="1">
    <citation type="submission" date="2024-02" db="EMBL/GenBank/DDBJ databases">
        <authorList>
            <person name="Chen Y."/>
            <person name="Shah S."/>
            <person name="Dougan E. K."/>
            <person name="Thang M."/>
            <person name="Chan C."/>
        </authorList>
    </citation>
    <scope>NUCLEOTIDE SEQUENCE [LARGE SCALE GENOMIC DNA]</scope>
</reference>
<dbReference type="Pfam" id="PF00520">
    <property type="entry name" value="Ion_trans"/>
    <property type="match status" value="1"/>
</dbReference>
<organism evidence="7 8">
    <name type="scientific">Durusdinium trenchii</name>
    <dbReference type="NCBI Taxonomy" id="1381693"/>
    <lineage>
        <taxon>Eukaryota</taxon>
        <taxon>Sar</taxon>
        <taxon>Alveolata</taxon>
        <taxon>Dinophyceae</taxon>
        <taxon>Suessiales</taxon>
        <taxon>Symbiodiniaceae</taxon>
        <taxon>Durusdinium</taxon>
    </lineage>
</organism>
<dbReference type="GO" id="GO:0034220">
    <property type="term" value="P:monoatomic ion transmembrane transport"/>
    <property type="evidence" value="ECO:0007669"/>
    <property type="project" value="UniProtKB-KW"/>
</dbReference>
<dbReference type="EMBL" id="CAXAMM010012447">
    <property type="protein sequence ID" value="CAK9028889.1"/>
    <property type="molecule type" value="Genomic_DNA"/>
</dbReference>
<dbReference type="InterPro" id="IPR049232">
    <property type="entry name" value="DUF6829"/>
</dbReference>
<gene>
    <name evidence="7" type="ORF">SCF082_LOCUS18551</name>
</gene>
<evidence type="ECO:0000313" key="8">
    <source>
        <dbReference type="Proteomes" id="UP001642464"/>
    </source>
</evidence>
<dbReference type="PANTHER" id="PTHR10217:SF435">
    <property type="entry name" value="POTASSIUM VOLTAGE-GATED CHANNEL PROTEIN EAG"/>
    <property type="match status" value="1"/>
</dbReference>
<keyword evidence="2 5" id="KW-0812">Transmembrane</keyword>
<dbReference type="InterPro" id="IPR005821">
    <property type="entry name" value="Ion_trans_dom"/>
</dbReference>
<protein>
    <submittedName>
        <fullName evidence="7">Potassium voltage-gated channel subfamily H member 5 (Ether-a-go-go potassium channel 2) (REAG2) (Voltage-gated potassium channel subunit Kv10.2)</fullName>
    </submittedName>
</protein>
<evidence type="ECO:0000256" key="4">
    <source>
        <dbReference type="ARBA" id="ARBA00023136"/>
    </source>
</evidence>
<keyword evidence="3 5" id="KW-1133">Transmembrane helix</keyword>
<dbReference type="SUPFAM" id="SSF81324">
    <property type="entry name" value="Voltage-gated potassium channels"/>
    <property type="match status" value="1"/>
</dbReference>
<keyword evidence="7" id="KW-0407">Ion channel</keyword>
<evidence type="ECO:0000259" key="6">
    <source>
        <dbReference type="Pfam" id="PF00520"/>
    </source>
</evidence>
<feature type="domain" description="Ion transport" evidence="6">
    <location>
        <begin position="62"/>
        <end position="233"/>
    </location>
</feature>
<comment type="subcellular location">
    <subcellularLocation>
        <location evidence="1">Membrane</location>
        <topology evidence="1">Multi-pass membrane protein</topology>
    </subcellularLocation>
</comment>
<name>A0ABP0KPT0_9DINO</name>
<keyword evidence="4 5" id="KW-0472">Membrane</keyword>
<accession>A0ABP0KPT0</accession>
<keyword evidence="7" id="KW-0813">Transport</keyword>
<evidence type="ECO:0000256" key="2">
    <source>
        <dbReference type="ARBA" id="ARBA00022692"/>
    </source>
</evidence>
<evidence type="ECO:0000256" key="1">
    <source>
        <dbReference type="ARBA" id="ARBA00004141"/>
    </source>
</evidence>
<comment type="caution">
    <text evidence="7">The sequence shown here is derived from an EMBL/GenBank/DDBJ whole genome shotgun (WGS) entry which is preliminary data.</text>
</comment>
<dbReference type="Pfam" id="PF20717">
    <property type="entry name" value="DUF6829"/>
    <property type="match status" value="1"/>
</dbReference>
<keyword evidence="7" id="KW-0406">Ion transport</keyword>
<sequence length="810" mass="91139">MTSLFGFGRDDPSVYTAQFDRDPVEAVKALKSDFVDGAVYAQAERLNRYSYKNRHKEAKALLWDAIGLSLIMLDAFVLPVTLAWDLEEGWQSAGSIFLLFTFVASVAFWSTDLILNLTTAFYKNGKLVTERKEIVLHYAKTWLLFDISLLTLDFVNATTEVGELAALRYARMVRAFRLLRLLKMSKLQDILQEVAASSGRQGVMLIIAIVNTTFIILLFAHVLTCIWYALGKAAEESMGIESWLTQLNAYGPDFEAKVTNMGSNVVTMQYLTSLRYIMNELAELSEKCCKQNQFYQVLYPDPSKLFHNIAVGKNVRESLAREASRSRNQTISMGVSMEKLESAKSEVSQQILHLDQQSTKSDESGDVDPGLPELLSLVASKGLECTESLPKELERRVPELHSRHGTHIVFDQAAEQDRAMSACISILALVHNRYDMFTQPQAAPVKLRPDQWEELQKMVQVISPSLEQLHAVVILLSIRGLGKNKTVLSQVPKDMQRPERAVIHLMDDAQHVVPSVAWLSEAAKKYVHDALHVHETFNLAQMLQGENTPANVRELYQLVNEQGQSSFNFYMLFLLGFMSGIAGGEGSRFMNAKNAEGSIAGFCMLQKLLTSQPQEIYWGYMVARAKALYIPFETPEDLVLIRLACLCRLQDAKAHELLKVSWNSLGQFQKKVLTDHFLADGIETQAFVLEFLPMCFANAKTNGLIGLTLLLEVLVELLTNLKQAVQGLKEMQMMHAVDLMDMSEFIAAVQNRFVFQTCVSRCSFKFSGSRISVEMTGKNWGRTNDPDSDLTSLAYEVKSILANQKRDEQF</sequence>
<evidence type="ECO:0000256" key="3">
    <source>
        <dbReference type="ARBA" id="ARBA00022989"/>
    </source>
</evidence>